<dbReference type="HOGENOM" id="CLU_019307_2_0_1"/>
<dbReference type="Proteomes" id="UP000030746">
    <property type="component" value="Unassembled WGS sequence"/>
</dbReference>
<evidence type="ECO:0000259" key="7">
    <source>
        <dbReference type="Pfam" id="PF25457"/>
    </source>
</evidence>
<protein>
    <submittedName>
        <fullName evidence="8">Uncharacterized protein</fullName>
    </submittedName>
</protein>
<proteinExistence type="inferred from homology"/>
<feature type="domain" description="Interferon regulatory factor 2-binding protein 1/2-like C3HC4 zinc finger" evidence="6">
    <location>
        <begin position="376"/>
        <end position="447"/>
    </location>
</feature>
<comment type="similarity">
    <text evidence="2">Belongs to the IRF2BP family.</text>
</comment>
<dbReference type="OrthoDB" id="45007at2759"/>
<accession>V3Z9Q6</accession>
<dbReference type="GeneID" id="20246898"/>
<evidence type="ECO:0000259" key="6">
    <source>
        <dbReference type="Pfam" id="PF25454"/>
    </source>
</evidence>
<dbReference type="InterPro" id="IPR057414">
    <property type="entry name" value="Zf-C3HC4_IRF-2BP1_2"/>
</dbReference>
<feature type="domain" description="Interferon regulatory factor 2-binding protein 1/2-like zinc finger" evidence="5">
    <location>
        <begin position="8"/>
        <end position="59"/>
    </location>
</feature>
<keyword evidence="9" id="KW-1185">Reference proteome</keyword>
<evidence type="ECO:0000256" key="3">
    <source>
        <dbReference type="ARBA" id="ARBA00023242"/>
    </source>
</evidence>
<dbReference type="STRING" id="225164.V3Z9Q6"/>
<dbReference type="FunFam" id="1.10.10.1580:FF:000001">
    <property type="entry name" value="interferon regulatory factor 2-binding protein 2"/>
    <property type="match status" value="1"/>
</dbReference>
<dbReference type="Pfam" id="PF25454">
    <property type="entry name" value="zf-C3HC4_IRF-2BP1_2"/>
    <property type="match status" value="1"/>
</dbReference>
<dbReference type="InterPro" id="IPR058682">
    <property type="entry name" value="IRF-2BP1/2-like_M"/>
</dbReference>
<dbReference type="PANTHER" id="PTHR10816">
    <property type="entry name" value="MYELIN TRANSCRIPTION FACTOR 1-RELATED"/>
    <property type="match status" value="1"/>
</dbReference>
<dbReference type="CDD" id="cd16511">
    <property type="entry name" value="vRING-HC_IRF2BP1-like"/>
    <property type="match status" value="1"/>
</dbReference>
<feature type="compositionally biased region" description="Polar residues" evidence="4">
    <location>
        <begin position="327"/>
        <end position="346"/>
    </location>
</feature>
<feature type="region of interest" description="Disordered" evidence="4">
    <location>
        <begin position="290"/>
        <end position="315"/>
    </location>
</feature>
<dbReference type="EMBL" id="KB202849">
    <property type="protein sequence ID" value="ESO87673.1"/>
    <property type="molecule type" value="Genomic_DNA"/>
</dbReference>
<gene>
    <name evidence="8" type="ORF">LOTGIDRAFT_219852</name>
</gene>
<dbReference type="Pfam" id="PF25457">
    <property type="entry name" value="IRF-2BP1_2_M"/>
    <property type="match status" value="1"/>
</dbReference>
<reference evidence="8 9" key="1">
    <citation type="journal article" date="2013" name="Nature">
        <title>Insights into bilaterian evolution from three spiralian genomes.</title>
        <authorList>
            <person name="Simakov O."/>
            <person name="Marletaz F."/>
            <person name="Cho S.J."/>
            <person name="Edsinger-Gonzales E."/>
            <person name="Havlak P."/>
            <person name="Hellsten U."/>
            <person name="Kuo D.H."/>
            <person name="Larsson T."/>
            <person name="Lv J."/>
            <person name="Arendt D."/>
            <person name="Savage R."/>
            <person name="Osoegawa K."/>
            <person name="de Jong P."/>
            <person name="Grimwood J."/>
            <person name="Chapman J.A."/>
            <person name="Shapiro H."/>
            <person name="Aerts A."/>
            <person name="Otillar R.P."/>
            <person name="Terry A.Y."/>
            <person name="Boore J.L."/>
            <person name="Grigoriev I.V."/>
            <person name="Lindberg D.R."/>
            <person name="Seaver E.C."/>
            <person name="Weisblat D.A."/>
            <person name="Putnam N.H."/>
            <person name="Rokhsar D.S."/>
        </authorList>
    </citation>
    <scope>NUCLEOTIDE SEQUENCE [LARGE SCALE GENOMIC DNA]</scope>
</reference>
<evidence type="ECO:0000313" key="9">
    <source>
        <dbReference type="Proteomes" id="UP000030746"/>
    </source>
</evidence>
<dbReference type="GO" id="GO:0005634">
    <property type="term" value="C:nucleus"/>
    <property type="evidence" value="ECO:0007669"/>
    <property type="project" value="UniProtKB-SubCell"/>
</dbReference>
<dbReference type="RefSeq" id="XP_009061570.1">
    <property type="nucleotide sequence ID" value="XM_009063322.1"/>
</dbReference>
<dbReference type="GO" id="GO:0003714">
    <property type="term" value="F:transcription corepressor activity"/>
    <property type="evidence" value="ECO:0007669"/>
    <property type="project" value="TreeGrafter"/>
</dbReference>
<feature type="compositionally biased region" description="Polar residues" evidence="4">
    <location>
        <begin position="359"/>
        <end position="370"/>
    </location>
</feature>
<evidence type="ECO:0000256" key="2">
    <source>
        <dbReference type="ARBA" id="ARBA00010802"/>
    </source>
</evidence>
<organism evidence="8 9">
    <name type="scientific">Lottia gigantea</name>
    <name type="common">Giant owl limpet</name>
    <dbReference type="NCBI Taxonomy" id="225164"/>
    <lineage>
        <taxon>Eukaryota</taxon>
        <taxon>Metazoa</taxon>
        <taxon>Spiralia</taxon>
        <taxon>Lophotrochozoa</taxon>
        <taxon>Mollusca</taxon>
        <taxon>Gastropoda</taxon>
        <taxon>Patellogastropoda</taxon>
        <taxon>Lottioidea</taxon>
        <taxon>Lottiidae</taxon>
        <taxon>Lottia</taxon>
    </lineage>
</organism>
<feature type="domain" description="IRF-2BP1/2-like middle" evidence="7">
    <location>
        <begin position="157"/>
        <end position="293"/>
    </location>
</feature>
<dbReference type="GO" id="GO:0006357">
    <property type="term" value="P:regulation of transcription by RNA polymerase II"/>
    <property type="evidence" value="ECO:0007669"/>
    <property type="project" value="TreeGrafter"/>
</dbReference>
<dbReference type="InterPro" id="IPR044882">
    <property type="entry name" value="I2BP1/2_C3HC4-RING_sf"/>
</dbReference>
<evidence type="ECO:0000259" key="5">
    <source>
        <dbReference type="Pfam" id="PF11261"/>
    </source>
</evidence>
<dbReference type="OMA" id="VGSAMPW"/>
<evidence type="ECO:0000313" key="8">
    <source>
        <dbReference type="EMBL" id="ESO87673.1"/>
    </source>
</evidence>
<comment type="subcellular location">
    <subcellularLocation>
        <location evidence="1">Nucleus</location>
    </subcellularLocation>
</comment>
<evidence type="ECO:0000256" key="4">
    <source>
        <dbReference type="SAM" id="MobiDB-lite"/>
    </source>
</evidence>
<keyword evidence="3" id="KW-0539">Nucleus</keyword>
<dbReference type="CTD" id="20246898"/>
<name>V3Z9Q6_LOTGI</name>
<dbReference type="SUPFAM" id="SSF57850">
    <property type="entry name" value="RING/U-box"/>
    <property type="match status" value="1"/>
</dbReference>
<evidence type="ECO:0000256" key="1">
    <source>
        <dbReference type="ARBA" id="ARBA00004123"/>
    </source>
</evidence>
<dbReference type="AlphaFoldDB" id="V3Z9Q6"/>
<dbReference type="InterPro" id="IPR022750">
    <property type="entry name" value="IRF-2BP1_2-like_Znf"/>
</dbReference>
<dbReference type="Pfam" id="PF11261">
    <property type="entry name" value="IRF-2BP1_2"/>
    <property type="match status" value="1"/>
</dbReference>
<dbReference type="Gene3D" id="1.10.10.1580">
    <property type="entry name" value="Interferon regulatory factor 2-binding protein"/>
    <property type="match status" value="1"/>
</dbReference>
<dbReference type="PANTHER" id="PTHR10816:SF19">
    <property type="entry name" value="PROTEIN INTERACTING WITH TTK69 AND SIN3A, ISOFORM D"/>
    <property type="match status" value="1"/>
</dbReference>
<dbReference type="KEGG" id="lgi:LOTGIDRAFT_219852"/>
<sequence length="462" mass="50715">MSMPHRSQRQHCYLCDLPRTPWAMLHDFSEAVCRGCVNYEGPDRIEMVIDAARQMKRSHGVQEIHSKYSAGVSVGAIHGPRAVSSAVNNNNAVGYPDTSAYNMEPPNARMHHGHLPTSPERFSMHELRARSLPEVGSNMAIRPTNGIGSVVGHTNSSASSSEELNINRPLAVRETLSVLMTCVPFKVRFKKDHLLTGRVFTFDACLNANMTYELKVFIEYPLGSGSIYSSANGVVKQMYQDCLKDLGKNLSFGLKYLEYEMKQGSSDWRVFSDFLTDGVRIFKEPVKKEMIPSSPVGHPAPTSPDTAVPHSESSPMTALMTATKNLTKTSSVSEGQSSKTLVSSRVHSLPGPVSDAGIGSTSSSMPESTVPNSEALRCTICEERLEDTHFVQCPSVIEHKFCFPCSKDSIKRQGAGSEVYCPSNKKCPLAGSSVPWAFMPGEIVTILGEQYRDVKVKKEVEN</sequence>
<feature type="region of interest" description="Disordered" evidence="4">
    <location>
        <begin position="327"/>
        <end position="370"/>
    </location>
</feature>